<evidence type="ECO:0000313" key="6">
    <source>
        <dbReference type="Proteomes" id="UP000249524"/>
    </source>
</evidence>
<dbReference type="NCBIfam" id="TIGR02772">
    <property type="entry name" value="Ku_bact"/>
    <property type="match status" value="1"/>
</dbReference>
<dbReference type="SUPFAM" id="SSF100939">
    <property type="entry name" value="SPOC domain-like"/>
    <property type="match status" value="1"/>
</dbReference>
<dbReference type="Gene3D" id="2.40.290.10">
    <property type="match status" value="1"/>
</dbReference>
<evidence type="ECO:0000256" key="2">
    <source>
        <dbReference type="HAMAP-Rule" id="MF_01875"/>
    </source>
</evidence>
<comment type="similarity">
    <text evidence="2">Belongs to the prokaryotic Ku family.</text>
</comment>
<dbReference type="GO" id="GO:0003690">
    <property type="term" value="F:double-stranded DNA binding"/>
    <property type="evidence" value="ECO:0007669"/>
    <property type="project" value="UniProtKB-UniRule"/>
</dbReference>
<dbReference type="Proteomes" id="UP000249524">
    <property type="component" value="Unassembled WGS sequence"/>
</dbReference>
<feature type="compositionally biased region" description="Basic residues" evidence="3">
    <location>
        <begin position="274"/>
        <end position="289"/>
    </location>
</feature>
<dbReference type="InterPro" id="IPR006164">
    <property type="entry name" value="DNA_bd_Ku70/Ku80"/>
</dbReference>
<gene>
    <name evidence="2" type="primary">ku</name>
    <name evidence="5" type="ORF">DJ019_04730</name>
</gene>
<keyword evidence="2" id="KW-0233">DNA recombination</keyword>
<keyword evidence="2" id="KW-0227">DNA damage</keyword>
<keyword evidence="6" id="KW-1185">Reference proteome</keyword>
<dbReference type="Pfam" id="PF02735">
    <property type="entry name" value="Ku"/>
    <property type="match status" value="1"/>
</dbReference>
<dbReference type="CDD" id="cd00789">
    <property type="entry name" value="KU_like"/>
    <property type="match status" value="1"/>
</dbReference>
<dbReference type="AlphaFoldDB" id="A0A328BIW7"/>
<comment type="function">
    <text evidence="2">With LigD forms a non-homologous end joining (NHEJ) DNA repair enzyme, which repairs dsDNA breaks with reduced fidelity. Binds linear dsDNA with 5'- and 3'- overhangs but not closed circular dsDNA nor ssDNA. Recruits and stimulates the ligase activity of LigD.</text>
</comment>
<keyword evidence="2" id="KW-0234">DNA repair</keyword>
<sequence length="289" mass="32716">MATRPTWQGYLRLSLVSCPVALYTATSRTSDVSFNMLHKETMNRIRMIPTDPETGPVDRADIVKGYEIEKGHYVVVTDEEIKNVRLETTRTLDIERFVDEADIDRLYWNDPYYLAPDGDMAVEAFTVIRQAMEKAGKVALGRLVMHQRERLMALEPRDRGIVAYTLRSNREVRDAGEVFDSIPAHKPPAAMVDIAARIIEQQEGPFDPSQFNDRYEDALRALIREKEKGHGVKKVEEPREAEVIDLMEALKRSLGGGERRRAAARTSTRAARPAAKKPAGRKAPTKKRA</sequence>
<dbReference type="RefSeq" id="WP_111274851.1">
    <property type="nucleotide sequence ID" value="NZ_QFYS01000002.1"/>
</dbReference>
<organism evidence="5 6">
    <name type="scientific">Phenylobacterium kunshanense</name>
    <dbReference type="NCBI Taxonomy" id="1445034"/>
    <lineage>
        <taxon>Bacteria</taxon>
        <taxon>Pseudomonadati</taxon>
        <taxon>Pseudomonadota</taxon>
        <taxon>Alphaproteobacteria</taxon>
        <taxon>Caulobacterales</taxon>
        <taxon>Caulobacteraceae</taxon>
        <taxon>Phenylobacterium</taxon>
    </lineage>
</organism>
<dbReference type="OrthoDB" id="9780854at2"/>
<dbReference type="PANTHER" id="PTHR41251:SF1">
    <property type="entry name" value="NON-HOMOLOGOUS END JOINING PROTEIN KU"/>
    <property type="match status" value="1"/>
</dbReference>
<dbReference type="PANTHER" id="PTHR41251">
    <property type="entry name" value="NON-HOMOLOGOUS END JOINING PROTEIN KU"/>
    <property type="match status" value="1"/>
</dbReference>
<comment type="subunit">
    <text evidence="2">Homodimer. Interacts with LigD.</text>
</comment>
<comment type="caution">
    <text evidence="5">The sequence shown here is derived from an EMBL/GenBank/DDBJ whole genome shotgun (WGS) entry which is preliminary data.</text>
</comment>
<evidence type="ECO:0000256" key="3">
    <source>
        <dbReference type="SAM" id="MobiDB-lite"/>
    </source>
</evidence>
<protein>
    <recommendedName>
        <fullName evidence="2">Non-homologous end joining protein Ku</fullName>
    </recommendedName>
</protein>
<feature type="region of interest" description="Disordered" evidence="3">
    <location>
        <begin position="254"/>
        <end position="289"/>
    </location>
</feature>
<dbReference type="InterPro" id="IPR009187">
    <property type="entry name" value="Prok_Ku"/>
</dbReference>
<reference evidence="5 6" key="1">
    <citation type="submission" date="2018-05" db="EMBL/GenBank/DDBJ databases">
        <authorList>
            <person name="Lanie J.A."/>
            <person name="Ng W.-L."/>
            <person name="Kazmierczak K.M."/>
            <person name="Andrzejewski T.M."/>
            <person name="Davidsen T.M."/>
            <person name="Wayne K.J."/>
            <person name="Tettelin H."/>
            <person name="Glass J.I."/>
            <person name="Rusch D."/>
            <person name="Podicherti R."/>
            <person name="Tsui H.-C.T."/>
            <person name="Winkler M.E."/>
        </authorList>
    </citation>
    <scope>NUCLEOTIDE SEQUENCE [LARGE SCALE GENOMIC DNA]</scope>
    <source>
        <strain evidence="5 6">BUT-10</strain>
    </source>
</reference>
<dbReference type="HAMAP" id="MF_01875">
    <property type="entry name" value="Prokaryotic_Ku"/>
    <property type="match status" value="1"/>
</dbReference>
<keyword evidence="1 2" id="KW-0238">DNA-binding</keyword>
<dbReference type="EMBL" id="QFYS01000002">
    <property type="protein sequence ID" value="RAK67240.1"/>
    <property type="molecule type" value="Genomic_DNA"/>
</dbReference>
<proteinExistence type="inferred from homology"/>
<accession>A0A328BIW7</accession>
<dbReference type="GO" id="GO:0006310">
    <property type="term" value="P:DNA recombination"/>
    <property type="evidence" value="ECO:0007669"/>
    <property type="project" value="UniProtKB-KW"/>
</dbReference>
<evidence type="ECO:0000256" key="1">
    <source>
        <dbReference type="ARBA" id="ARBA00023125"/>
    </source>
</evidence>
<feature type="compositionally biased region" description="Low complexity" evidence="3">
    <location>
        <begin position="264"/>
        <end position="273"/>
    </location>
</feature>
<feature type="domain" description="Ku" evidence="4">
    <location>
        <begin position="54"/>
        <end position="184"/>
    </location>
</feature>
<dbReference type="SMART" id="SM00559">
    <property type="entry name" value="Ku78"/>
    <property type="match status" value="1"/>
</dbReference>
<dbReference type="InterPro" id="IPR016194">
    <property type="entry name" value="SPOC-like_C_dom_sf"/>
</dbReference>
<dbReference type="GO" id="GO:0006303">
    <property type="term" value="P:double-strand break repair via nonhomologous end joining"/>
    <property type="evidence" value="ECO:0007669"/>
    <property type="project" value="UniProtKB-UniRule"/>
</dbReference>
<dbReference type="PIRSF" id="PIRSF006493">
    <property type="entry name" value="Prok_Ku"/>
    <property type="match status" value="1"/>
</dbReference>
<evidence type="ECO:0000259" key="4">
    <source>
        <dbReference type="SMART" id="SM00559"/>
    </source>
</evidence>
<evidence type="ECO:0000313" key="5">
    <source>
        <dbReference type="EMBL" id="RAK67240.1"/>
    </source>
</evidence>
<name>A0A328BIW7_9CAUL</name>